<dbReference type="GO" id="GO:0008111">
    <property type="term" value="F:alpha-methylacyl-CoA racemase activity"/>
    <property type="evidence" value="ECO:0007669"/>
    <property type="project" value="UniProtKB-EC"/>
</dbReference>
<dbReference type="EMBL" id="JAFIDA010000001">
    <property type="protein sequence ID" value="MBP1325830.1"/>
    <property type="molecule type" value="Genomic_DNA"/>
</dbReference>
<protein>
    <submittedName>
        <fullName evidence="2">Alpha-methylacyl-CoA racemase</fullName>
        <ecNumber evidence="2">5.1.99.4</ecNumber>
    </submittedName>
</protein>
<keyword evidence="2" id="KW-0413">Isomerase</keyword>
<dbReference type="InterPro" id="IPR044855">
    <property type="entry name" value="CoA-Trfase_III_dom3_sf"/>
</dbReference>
<reference evidence="2" key="1">
    <citation type="submission" date="2021-02" db="EMBL/GenBank/DDBJ databases">
        <title>Sequencing the genomes of 1000 actinobacteria strains.</title>
        <authorList>
            <person name="Klenk H.-P."/>
        </authorList>
    </citation>
    <scope>NUCLEOTIDE SEQUENCE</scope>
    <source>
        <strain evidence="2">DSM 22850</strain>
    </source>
</reference>
<gene>
    <name evidence="2" type="ORF">JOF28_001062</name>
</gene>
<dbReference type="Gene3D" id="3.30.1540.10">
    <property type="entry name" value="formyl-coa transferase, domain 3"/>
    <property type="match status" value="1"/>
</dbReference>
<evidence type="ECO:0000313" key="3">
    <source>
        <dbReference type="Proteomes" id="UP000675163"/>
    </source>
</evidence>
<evidence type="ECO:0000313" key="2">
    <source>
        <dbReference type="EMBL" id="MBP1325830.1"/>
    </source>
</evidence>
<dbReference type="PANTHER" id="PTHR48228:SF5">
    <property type="entry name" value="ALPHA-METHYLACYL-COA RACEMASE"/>
    <property type="match status" value="1"/>
</dbReference>
<dbReference type="Pfam" id="PF02515">
    <property type="entry name" value="CoA_transf_3"/>
    <property type="match status" value="1"/>
</dbReference>
<keyword evidence="1" id="KW-0812">Transmembrane</keyword>
<sequence length="337" mass="36884">MKALKGIRIVEFAGLGPLEHTGMMLSDLGADVIRIVRPGTSYQTSPILRNRTTHSLDLKAPEDLRTARNFITQSDVVLEGMRPGTMERLGLGPNEFAEVAPKLVYARMTGWGQAGPMSQRAGHDINYLALTGALWSTRRTGDRPVPPLNLVGDIGGGSMFLIVGILAALINRDRTGYGSVIDASIVDGVSSLLQSVHSLRADQEWSDEPGDNLFDTGRPWYDVYRCADEKFIAVGAIEPQFYHELVAGLELDISSLPHRSDPQNWPALKKLFTEVFATRSRDDWAQRFEQSDACVTAVLSIAEAPAGHHLRSRNTLFPVPGGWSASPAPRFTPLVPE</sequence>
<dbReference type="Gene3D" id="3.40.50.10540">
    <property type="entry name" value="Crotonobetainyl-coa:carnitine coa-transferase, domain 1"/>
    <property type="match status" value="1"/>
</dbReference>
<dbReference type="SUPFAM" id="SSF89796">
    <property type="entry name" value="CoA-transferase family III (CaiB/BaiF)"/>
    <property type="match status" value="1"/>
</dbReference>
<proteinExistence type="predicted"/>
<dbReference type="RefSeq" id="WP_209704835.1">
    <property type="nucleotide sequence ID" value="NZ_JAFIDA010000001.1"/>
</dbReference>
<comment type="caution">
    <text evidence="2">The sequence shown here is derived from an EMBL/GenBank/DDBJ whole genome shotgun (WGS) entry which is preliminary data.</text>
</comment>
<accession>A0A940T0E7</accession>
<dbReference type="EC" id="5.1.99.4" evidence="2"/>
<organism evidence="2 3">
    <name type="scientific">Leucobacter exalbidus</name>
    <dbReference type="NCBI Taxonomy" id="662960"/>
    <lineage>
        <taxon>Bacteria</taxon>
        <taxon>Bacillati</taxon>
        <taxon>Actinomycetota</taxon>
        <taxon>Actinomycetes</taxon>
        <taxon>Micrococcales</taxon>
        <taxon>Microbacteriaceae</taxon>
        <taxon>Leucobacter</taxon>
    </lineage>
</organism>
<evidence type="ECO:0000256" key="1">
    <source>
        <dbReference type="SAM" id="Phobius"/>
    </source>
</evidence>
<dbReference type="InterPro" id="IPR050509">
    <property type="entry name" value="CoA-transferase_III"/>
</dbReference>
<name>A0A940T0E7_9MICO</name>
<keyword evidence="1" id="KW-1133">Transmembrane helix</keyword>
<keyword evidence="3" id="KW-1185">Reference proteome</keyword>
<feature type="transmembrane region" description="Helical" evidence="1">
    <location>
        <begin position="148"/>
        <end position="170"/>
    </location>
</feature>
<keyword evidence="1" id="KW-0472">Membrane</keyword>
<dbReference type="AlphaFoldDB" id="A0A940T0E7"/>
<dbReference type="InterPro" id="IPR023606">
    <property type="entry name" value="CoA-Trfase_III_dom_1_sf"/>
</dbReference>
<dbReference type="Proteomes" id="UP000675163">
    <property type="component" value="Unassembled WGS sequence"/>
</dbReference>
<dbReference type="InterPro" id="IPR003673">
    <property type="entry name" value="CoA-Trfase_fam_III"/>
</dbReference>
<dbReference type="PANTHER" id="PTHR48228">
    <property type="entry name" value="SUCCINYL-COA--D-CITRAMALATE COA-TRANSFERASE"/>
    <property type="match status" value="1"/>
</dbReference>